<gene>
    <name evidence="7" type="ORF">AN218_12605</name>
</gene>
<keyword evidence="3" id="KW-0274">FAD</keyword>
<evidence type="ECO:0000313" key="7">
    <source>
        <dbReference type="EMBL" id="OEV11503.1"/>
    </source>
</evidence>
<dbReference type="Gene3D" id="3.50.50.60">
    <property type="entry name" value="FAD/NAD(P)-binding domain"/>
    <property type="match status" value="2"/>
</dbReference>
<reference evidence="7 8" key="1">
    <citation type="journal article" date="2016" name="Front. Microbiol.">
        <title>Comparative Genomics Analysis of Streptomyces Species Reveals Their Adaptation to the Marine Environment and Their Diversity at the Genomic Level.</title>
        <authorList>
            <person name="Tian X."/>
            <person name="Zhang Z."/>
            <person name="Yang T."/>
            <person name="Chen M."/>
            <person name="Li J."/>
            <person name="Chen F."/>
            <person name="Yang J."/>
            <person name="Li W."/>
            <person name="Zhang B."/>
            <person name="Zhang Z."/>
            <person name="Wu J."/>
            <person name="Zhang C."/>
            <person name="Long L."/>
            <person name="Xiao J."/>
        </authorList>
    </citation>
    <scope>NUCLEOTIDE SEQUENCE [LARGE SCALE GENOMIC DNA]</scope>
    <source>
        <strain evidence="7 8">SCSIO 10429</strain>
    </source>
</reference>
<dbReference type="PANTHER" id="PTHR43557:SF2">
    <property type="entry name" value="RIESKE DOMAIN-CONTAINING PROTEIN-RELATED"/>
    <property type="match status" value="1"/>
</dbReference>
<dbReference type="SUPFAM" id="SSF55424">
    <property type="entry name" value="FAD/NAD-linked reductases, dimerisation (C-terminal) domain"/>
    <property type="match status" value="1"/>
</dbReference>
<dbReference type="InterPro" id="IPR036188">
    <property type="entry name" value="FAD/NAD-bd_sf"/>
</dbReference>
<dbReference type="PRINTS" id="PR00368">
    <property type="entry name" value="FADPNR"/>
</dbReference>
<evidence type="ECO:0000259" key="6">
    <source>
        <dbReference type="Pfam" id="PF14759"/>
    </source>
</evidence>
<sequence>MSDVLVIGASAAGLATAEALRRRGFGGTVRLVGAEPHPPYDRPPLSKQVLLGDWEADRTVLRPPGALADLGIETTLGRRAVSLDTARREVALDDGTSLPYGDLVLATGLTPRRIGAFAEQAGVHTVRTLEDTGRLRAELAGARRLSVIGGGVLGCEIAASARRLGLDVTVIDPAPVPMADRVGPEIGAMLAELHRDHGIVLMSGAEAEAPVVSGGRIAGVRTSKGTVEADVVVVAVGSTPATEWLEGSGLTLDDGVVCDARCRAARHVYAVGDVARWWHEEQGRYVRLENRSNATEQALAVAGNILGADRPYLPVPYFWTDQHGVRMQVLGRPAEADRIRMVERTPDPRKFVAVAEAGERPVGVVGWNSARGLRRARALLTDGSRPH</sequence>
<evidence type="ECO:0000313" key="8">
    <source>
        <dbReference type="Proteomes" id="UP000176005"/>
    </source>
</evidence>
<dbReference type="Pfam" id="PF07992">
    <property type="entry name" value="Pyr_redox_2"/>
    <property type="match status" value="1"/>
</dbReference>
<comment type="caution">
    <text evidence="7">The sequence shown here is derived from an EMBL/GenBank/DDBJ whole genome shotgun (WGS) entry which is preliminary data.</text>
</comment>
<feature type="domain" description="Reductase C-terminal" evidence="6">
    <location>
        <begin position="317"/>
        <end position="386"/>
    </location>
</feature>
<dbReference type="PATRIC" id="fig|518642.10.peg.2946"/>
<evidence type="ECO:0000259" key="5">
    <source>
        <dbReference type="Pfam" id="PF07992"/>
    </source>
</evidence>
<dbReference type="PANTHER" id="PTHR43557">
    <property type="entry name" value="APOPTOSIS-INDUCING FACTOR 1"/>
    <property type="match status" value="1"/>
</dbReference>
<dbReference type="Proteomes" id="UP000176005">
    <property type="component" value="Unassembled WGS sequence"/>
</dbReference>
<protein>
    <submittedName>
        <fullName evidence="7">Pyridine nucleotide-disulfide oxidoreductase</fullName>
    </submittedName>
</protein>
<dbReference type="GO" id="GO:0005737">
    <property type="term" value="C:cytoplasm"/>
    <property type="evidence" value="ECO:0007669"/>
    <property type="project" value="TreeGrafter"/>
</dbReference>
<dbReference type="Gene3D" id="3.30.390.30">
    <property type="match status" value="1"/>
</dbReference>
<feature type="domain" description="FAD/NAD(P)-binding" evidence="5">
    <location>
        <begin position="3"/>
        <end position="298"/>
    </location>
</feature>
<dbReference type="RefSeq" id="WP_070016944.1">
    <property type="nucleotide sequence ID" value="NZ_LJGW01000220.1"/>
</dbReference>
<evidence type="ECO:0000256" key="1">
    <source>
        <dbReference type="ARBA" id="ARBA00001974"/>
    </source>
</evidence>
<dbReference type="InterPro" id="IPR050446">
    <property type="entry name" value="FAD-oxidoreductase/Apoptosis"/>
</dbReference>
<accession>A0A1E7L662</accession>
<dbReference type="EMBL" id="LJGW01000220">
    <property type="protein sequence ID" value="OEV11503.1"/>
    <property type="molecule type" value="Genomic_DNA"/>
</dbReference>
<dbReference type="SUPFAM" id="SSF51905">
    <property type="entry name" value="FAD/NAD(P)-binding domain"/>
    <property type="match status" value="2"/>
</dbReference>
<dbReference type="InterPro" id="IPR023753">
    <property type="entry name" value="FAD/NAD-binding_dom"/>
</dbReference>
<organism evidence="7 8">
    <name type="scientific">Streptomyces nanshensis</name>
    <dbReference type="NCBI Taxonomy" id="518642"/>
    <lineage>
        <taxon>Bacteria</taxon>
        <taxon>Bacillati</taxon>
        <taxon>Actinomycetota</taxon>
        <taxon>Actinomycetes</taxon>
        <taxon>Kitasatosporales</taxon>
        <taxon>Streptomycetaceae</taxon>
        <taxon>Streptomyces</taxon>
    </lineage>
</organism>
<dbReference type="PRINTS" id="PR00411">
    <property type="entry name" value="PNDRDTASEI"/>
</dbReference>
<dbReference type="InterPro" id="IPR016156">
    <property type="entry name" value="FAD/NAD-linked_Rdtase_dimer_sf"/>
</dbReference>
<evidence type="ECO:0000256" key="3">
    <source>
        <dbReference type="ARBA" id="ARBA00022827"/>
    </source>
</evidence>
<proteinExistence type="predicted"/>
<dbReference type="AlphaFoldDB" id="A0A1E7L662"/>
<dbReference type="InterPro" id="IPR028202">
    <property type="entry name" value="Reductase_C"/>
</dbReference>
<keyword evidence="8" id="KW-1185">Reference proteome</keyword>
<keyword evidence="2" id="KW-0285">Flavoprotein</keyword>
<comment type="cofactor">
    <cofactor evidence="1">
        <name>FAD</name>
        <dbReference type="ChEBI" id="CHEBI:57692"/>
    </cofactor>
</comment>
<keyword evidence="4" id="KW-0560">Oxidoreductase</keyword>
<name>A0A1E7L662_9ACTN</name>
<dbReference type="GO" id="GO:0016651">
    <property type="term" value="F:oxidoreductase activity, acting on NAD(P)H"/>
    <property type="evidence" value="ECO:0007669"/>
    <property type="project" value="TreeGrafter"/>
</dbReference>
<evidence type="ECO:0000256" key="4">
    <source>
        <dbReference type="ARBA" id="ARBA00023002"/>
    </source>
</evidence>
<evidence type="ECO:0000256" key="2">
    <source>
        <dbReference type="ARBA" id="ARBA00022630"/>
    </source>
</evidence>
<dbReference type="Pfam" id="PF14759">
    <property type="entry name" value="Reductase_C"/>
    <property type="match status" value="1"/>
</dbReference>